<dbReference type="GO" id="GO:0046872">
    <property type="term" value="F:metal ion binding"/>
    <property type="evidence" value="ECO:0007669"/>
    <property type="project" value="UniProtKB-KW"/>
</dbReference>
<feature type="domain" description="Exonuclease" evidence="14">
    <location>
        <begin position="2"/>
        <end position="173"/>
    </location>
</feature>
<evidence type="ECO:0000256" key="11">
    <source>
        <dbReference type="ARBA" id="ARBA00022842"/>
    </source>
</evidence>
<sequence length="222" mass="25956">MIEVVLDTETTGLEVKDGHRIVEIGCIELQNQIPTSRKFHCYLNPERKVSEKALEVHGYTDKFLESKQKFSEIADEFLNFIENKKLIIHNAGFDLSHLNNELSLIGKKKIDIKKNVVDTLELARDKFPGSQINLDALCKRFRIDNSKRSQHSALVDCELLSKVYINLIDQKEPTLDFQVLENEKTNIDFKNYLYCKKIVYPTKKEIDLHKQYLKSNFKKNFF</sequence>
<keyword evidence="5" id="KW-0548">Nucleotidyltransferase</keyword>
<evidence type="ECO:0000256" key="4">
    <source>
        <dbReference type="ARBA" id="ARBA00022679"/>
    </source>
</evidence>
<gene>
    <name evidence="15" type="ORF">METZ01_LOCUS366622</name>
</gene>
<evidence type="ECO:0000313" key="15">
    <source>
        <dbReference type="EMBL" id="SVD13768.1"/>
    </source>
</evidence>
<accession>A0A382SX70</accession>
<evidence type="ECO:0000256" key="2">
    <source>
        <dbReference type="ARBA" id="ARBA00001946"/>
    </source>
</evidence>
<reference evidence="15" key="1">
    <citation type="submission" date="2018-05" db="EMBL/GenBank/DDBJ databases">
        <authorList>
            <person name="Lanie J.A."/>
            <person name="Ng W.-L."/>
            <person name="Kazmierczak K.M."/>
            <person name="Andrzejewski T.M."/>
            <person name="Davidsen T.M."/>
            <person name="Wayne K.J."/>
            <person name="Tettelin H."/>
            <person name="Glass J.I."/>
            <person name="Rusch D."/>
            <person name="Podicherti R."/>
            <person name="Tsui H.-C.T."/>
            <person name="Winkler M.E."/>
        </authorList>
    </citation>
    <scope>NUCLEOTIDE SEQUENCE</scope>
</reference>
<keyword evidence="7" id="KW-0540">Nuclease</keyword>
<evidence type="ECO:0000256" key="3">
    <source>
        <dbReference type="ARBA" id="ARBA00020352"/>
    </source>
</evidence>
<dbReference type="PANTHER" id="PTHR30231">
    <property type="entry name" value="DNA POLYMERASE III SUBUNIT EPSILON"/>
    <property type="match status" value="1"/>
</dbReference>
<proteinExistence type="predicted"/>
<evidence type="ECO:0000256" key="8">
    <source>
        <dbReference type="ARBA" id="ARBA00022723"/>
    </source>
</evidence>
<dbReference type="GO" id="GO:0005829">
    <property type="term" value="C:cytosol"/>
    <property type="evidence" value="ECO:0007669"/>
    <property type="project" value="TreeGrafter"/>
</dbReference>
<evidence type="ECO:0000256" key="9">
    <source>
        <dbReference type="ARBA" id="ARBA00022801"/>
    </source>
</evidence>
<dbReference type="NCBIfam" id="TIGR00573">
    <property type="entry name" value="dnaq"/>
    <property type="match status" value="1"/>
</dbReference>
<keyword evidence="11" id="KW-0460">Magnesium</keyword>
<evidence type="ECO:0000256" key="10">
    <source>
        <dbReference type="ARBA" id="ARBA00022839"/>
    </source>
</evidence>
<evidence type="ECO:0000256" key="5">
    <source>
        <dbReference type="ARBA" id="ARBA00022695"/>
    </source>
</evidence>
<keyword evidence="10" id="KW-0269">Exonuclease</keyword>
<dbReference type="GO" id="GO:0003677">
    <property type="term" value="F:DNA binding"/>
    <property type="evidence" value="ECO:0007669"/>
    <property type="project" value="InterPro"/>
</dbReference>
<comment type="cofactor">
    <cofactor evidence="1">
        <name>Mn(2+)</name>
        <dbReference type="ChEBI" id="CHEBI:29035"/>
    </cofactor>
</comment>
<dbReference type="SUPFAM" id="SSF53098">
    <property type="entry name" value="Ribonuclease H-like"/>
    <property type="match status" value="1"/>
</dbReference>
<evidence type="ECO:0000256" key="7">
    <source>
        <dbReference type="ARBA" id="ARBA00022722"/>
    </source>
</evidence>
<dbReference type="CDD" id="cd06131">
    <property type="entry name" value="DNA_pol_III_epsilon_Ecoli_like"/>
    <property type="match status" value="1"/>
</dbReference>
<protein>
    <recommendedName>
        <fullName evidence="3">DNA polymerase III subunit epsilon</fullName>
    </recommendedName>
</protein>
<keyword evidence="4" id="KW-0808">Transferase</keyword>
<dbReference type="GO" id="GO:0008408">
    <property type="term" value="F:3'-5' exonuclease activity"/>
    <property type="evidence" value="ECO:0007669"/>
    <property type="project" value="TreeGrafter"/>
</dbReference>
<name>A0A382SX70_9ZZZZ</name>
<dbReference type="InterPro" id="IPR012337">
    <property type="entry name" value="RNaseH-like_sf"/>
</dbReference>
<dbReference type="InterPro" id="IPR036397">
    <property type="entry name" value="RNaseH_sf"/>
</dbReference>
<dbReference type="InterPro" id="IPR013520">
    <property type="entry name" value="Ribonucl_H"/>
</dbReference>
<dbReference type="NCBIfam" id="NF004316">
    <property type="entry name" value="PRK05711.1"/>
    <property type="match status" value="1"/>
</dbReference>
<evidence type="ECO:0000256" key="1">
    <source>
        <dbReference type="ARBA" id="ARBA00001936"/>
    </source>
</evidence>
<evidence type="ECO:0000256" key="13">
    <source>
        <dbReference type="ARBA" id="ARBA00023211"/>
    </source>
</evidence>
<dbReference type="AlphaFoldDB" id="A0A382SX70"/>
<keyword evidence="8" id="KW-0479">Metal-binding</keyword>
<keyword evidence="9" id="KW-0378">Hydrolase</keyword>
<dbReference type="GO" id="GO:0045004">
    <property type="term" value="P:DNA replication proofreading"/>
    <property type="evidence" value="ECO:0007669"/>
    <property type="project" value="TreeGrafter"/>
</dbReference>
<dbReference type="FunFam" id="3.30.420.10:FF:000012">
    <property type="entry name" value="DNA polymerase III subunit epsilon"/>
    <property type="match status" value="1"/>
</dbReference>
<dbReference type="GO" id="GO:0003887">
    <property type="term" value="F:DNA-directed DNA polymerase activity"/>
    <property type="evidence" value="ECO:0007669"/>
    <property type="project" value="UniProtKB-KW"/>
</dbReference>
<evidence type="ECO:0000259" key="14">
    <source>
        <dbReference type="SMART" id="SM00479"/>
    </source>
</evidence>
<keyword evidence="13" id="KW-0464">Manganese</keyword>
<evidence type="ECO:0000256" key="12">
    <source>
        <dbReference type="ARBA" id="ARBA00022932"/>
    </source>
</evidence>
<dbReference type="Pfam" id="PF00929">
    <property type="entry name" value="RNase_T"/>
    <property type="match status" value="1"/>
</dbReference>
<evidence type="ECO:0000256" key="6">
    <source>
        <dbReference type="ARBA" id="ARBA00022705"/>
    </source>
</evidence>
<dbReference type="NCBIfam" id="TIGR01406">
    <property type="entry name" value="dnaQ_proteo"/>
    <property type="match status" value="1"/>
</dbReference>
<organism evidence="15">
    <name type="scientific">marine metagenome</name>
    <dbReference type="NCBI Taxonomy" id="408172"/>
    <lineage>
        <taxon>unclassified sequences</taxon>
        <taxon>metagenomes</taxon>
        <taxon>ecological metagenomes</taxon>
    </lineage>
</organism>
<dbReference type="InterPro" id="IPR006054">
    <property type="entry name" value="DnaQ"/>
</dbReference>
<comment type="cofactor">
    <cofactor evidence="2">
        <name>Mg(2+)</name>
        <dbReference type="ChEBI" id="CHEBI:18420"/>
    </cofactor>
</comment>
<keyword evidence="6" id="KW-0235">DNA replication</keyword>
<dbReference type="SMART" id="SM00479">
    <property type="entry name" value="EXOIII"/>
    <property type="match status" value="1"/>
</dbReference>
<dbReference type="PANTHER" id="PTHR30231:SF41">
    <property type="entry name" value="DNA POLYMERASE III SUBUNIT EPSILON"/>
    <property type="match status" value="1"/>
</dbReference>
<dbReference type="Gene3D" id="3.30.420.10">
    <property type="entry name" value="Ribonuclease H-like superfamily/Ribonuclease H"/>
    <property type="match status" value="1"/>
</dbReference>
<dbReference type="InterPro" id="IPR006309">
    <property type="entry name" value="DnaQ_proteo"/>
</dbReference>
<keyword evidence="12" id="KW-0239">DNA-directed DNA polymerase</keyword>
<dbReference type="EMBL" id="UINC01131828">
    <property type="protein sequence ID" value="SVD13768.1"/>
    <property type="molecule type" value="Genomic_DNA"/>
</dbReference>